<organism evidence="1 2">
    <name type="scientific">Nonomuraea phyllanthi</name>
    <dbReference type="NCBI Taxonomy" id="2219224"/>
    <lineage>
        <taxon>Bacteria</taxon>
        <taxon>Bacillati</taxon>
        <taxon>Actinomycetota</taxon>
        <taxon>Actinomycetes</taxon>
        <taxon>Streptosporangiales</taxon>
        <taxon>Streptosporangiaceae</taxon>
        <taxon>Nonomuraea</taxon>
    </lineage>
</organism>
<keyword evidence="2" id="KW-1185">Reference proteome</keyword>
<dbReference type="EMBL" id="VDLX02000028">
    <property type="protein sequence ID" value="KAB8186907.1"/>
    <property type="molecule type" value="Genomic_DNA"/>
</dbReference>
<evidence type="ECO:0000313" key="2">
    <source>
        <dbReference type="Proteomes" id="UP000312512"/>
    </source>
</evidence>
<dbReference type="Proteomes" id="UP000312512">
    <property type="component" value="Unassembled WGS sequence"/>
</dbReference>
<dbReference type="AlphaFoldDB" id="A0A5C4V6D5"/>
<name>A0A5C4V6D5_9ACTN</name>
<reference evidence="1 2" key="1">
    <citation type="submission" date="2019-10" db="EMBL/GenBank/DDBJ databases">
        <title>Nonomuraea sp. nov., isolated from Phyllanthus amarus.</title>
        <authorList>
            <person name="Klykleung N."/>
            <person name="Tanasupawat S."/>
        </authorList>
    </citation>
    <scope>NUCLEOTIDE SEQUENCE [LARGE SCALE GENOMIC DNA]</scope>
    <source>
        <strain evidence="1 2">PA1-10</strain>
    </source>
</reference>
<accession>A0A5C4V6D5</accession>
<proteinExistence type="predicted"/>
<protein>
    <submittedName>
        <fullName evidence="1">Uncharacterized protein</fullName>
    </submittedName>
</protein>
<sequence>MPETPITCEWCRNSPATQAFVFYFKRIQRKTSLVCEPCGDRGEQDVARNDPVVWRYRLTPIKEVQSA</sequence>
<gene>
    <name evidence="1" type="ORF">FH608_046300</name>
</gene>
<evidence type="ECO:0000313" key="1">
    <source>
        <dbReference type="EMBL" id="KAB8186907.1"/>
    </source>
</evidence>
<dbReference type="RefSeq" id="WP_139637571.1">
    <property type="nucleotide sequence ID" value="NZ_VDLX02000028.1"/>
</dbReference>
<comment type="caution">
    <text evidence="1">The sequence shown here is derived from an EMBL/GenBank/DDBJ whole genome shotgun (WGS) entry which is preliminary data.</text>
</comment>
<dbReference type="OrthoDB" id="9857879at2"/>